<proteinExistence type="predicted"/>
<dbReference type="Gene3D" id="3.40.50.1820">
    <property type="entry name" value="alpha/beta hydrolase"/>
    <property type="match status" value="1"/>
</dbReference>
<dbReference type="PANTHER" id="PTHR43037">
    <property type="entry name" value="UNNAMED PRODUCT-RELATED"/>
    <property type="match status" value="1"/>
</dbReference>
<keyword evidence="1" id="KW-0732">Signal</keyword>
<dbReference type="PANTHER" id="PTHR43037:SF5">
    <property type="entry name" value="FERULOYL ESTERASE"/>
    <property type="match status" value="1"/>
</dbReference>
<dbReference type="InterPro" id="IPR001375">
    <property type="entry name" value="Peptidase_S9_cat"/>
</dbReference>
<protein>
    <submittedName>
        <fullName evidence="4">Prolyl oligopeptidase family serine peptidase</fullName>
    </submittedName>
</protein>
<evidence type="ECO:0000313" key="4">
    <source>
        <dbReference type="EMBL" id="MER2996192.1"/>
    </source>
</evidence>
<evidence type="ECO:0000256" key="1">
    <source>
        <dbReference type="ARBA" id="ARBA00022729"/>
    </source>
</evidence>
<feature type="domain" description="Peptidase S9 prolyl oligopeptidase catalytic" evidence="3">
    <location>
        <begin position="144"/>
        <end position="292"/>
    </location>
</feature>
<dbReference type="InterPro" id="IPR050955">
    <property type="entry name" value="Plant_Biomass_Hydrol_Est"/>
</dbReference>
<accession>A0ABV1RQ10</accession>
<dbReference type="InterPro" id="IPR029058">
    <property type="entry name" value="AB_hydrolase_fold"/>
</dbReference>
<comment type="caution">
    <text evidence="4">The sequence shown here is derived from an EMBL/GenBank/DDBJ whole genome shotgun (WGS) entry which is preliminary data.</text>
</comment>
<evidence type="ECO:0000256" key="2">
    <source>
        <dbReference type="ARBA" id="ARBA00022801"/>
    </source>
</evidence>
<keyword evidence="5" id="KW-1185">Reference proteome</keyword>
<dbReference type="Pfam" id="PF00326">
    <property type="entry name" value="Peptidase_S9"/>
    <property type="match status" value="1"/>
</dbReference>
<keyword evidence="2" id="KW-0378">Hydrolase</keyword>
<sequence>MHTLTWHKSKIIHCLFVILLLVFATACNKNKNKKIYHKGDRLTQYTTTKQYPGKVADESLADWKKKIPEIEKISITSTVDAKKQPALFYDSGSSEKKPLLVVLHSWSSEYLQVVSIPYAIWAKLNDWVFIQPNYRGAFKHPDAMASDVAIQDIVDAVNFAKGSANIDPSRIYIVGSSGGAMTALVAAGKHPNIWAGVVAWVPVFNLVDWYKFSQNYPHRDYNRHIVTACGGEPIPGTDAAAECLERSPSSYLQNAKGVPVFLAHGTIDVLVPPDHSVRAFNMLVDSADQIPQWQMDSLVINKEVPKEMVSDGPSKYFGPKDPKVMYTKKSGVVDLVLYYGVHDMAYNPSLQWLSEQKKQLPDSSNAGL</sequence>
<dbReference type="Proteomes" id="UP001476807">
    <property type="component" value="Unassembled WGS sequence"/>
</dbReference>
<organism evidence="4 5">
    <name type="scientific">Pontibacter populi</name>
    <dbReference type="NCBI Taxonomy" id="890055"/>
    <lineage>
        <taxon>Bacteria</taxon>
        <taxon>Pseudomonadati</taxon>
        <taxon>Bacteroidota</taxon>
        <taxon>Cytophagia</taxon>
        <taxon>Cytophagales</taxon>
        <taxon>Hymenobacteraceae</taxon>
        <taxon>Pontibacter</taxon>
    </lineage>
</organism>
<dbReference type="SUPFAM" id="SSF53474">
    <property type="entry name" value="alpha/beta-Hydrolases"/>
    <property type="match status" value="1"/>
</dbReference>
<reference evidence="4 5" key="1">
    <citation type="submission" date="2024-06" db="EMBL/GenBank/DDBJ databases">
        <title>Pontibacter populi HYL7-15.</title>
        <authorList>
            <person name="Kim M.K."/>
        </authorList>
    </citation>
    <scope>NUCLEOTIDE SEQUENCE [LARGE SCALE GENOMIC DNA]</scope>
    <source>
        <strain evidence="4 5">HYL7-15</strain>
    </source>
</reference>
<dbReference type="EMBL" id="JBEOKT010000001">
    <property type="protein sequence ID" value="MER2996192.1"/>
    <property type="molecule type" value="Genomic_DNA"/>
</dbReference>
<name>A0ABV1RQ10_9BACT</name>
<gene>
    <name evidence="4" type="ORF">ABS362_01465</name>
</gene>
<evidence type="ECO:0000313" key="5">
    <source>
        <dbReference type="Proteomes" id="UP001476807"/>
    </source>
</evidence>
<evidence type="ECO:0000259" key="3">
    <source>
        <dbReference type="Pfam" id="PF00326"/>
    </source>
</evidence>
<dbReference type="RefSeq" id="WP_350410352.1">
    <property type="nucleotide sequence ID" value="NZ_JBEOKT010000001.1"/>
</dbReference>